<dbReference type="InterPro" id="IPR036291">
    <property type="entry name" value="NAD(P)-bd_dom_sf"/>
</dbReference>
<dbReference type="GO" id="GO:0005737">
    <property type="term" value="C:cytoplasm"/>
    <property type="evidence" value="ECO:0007669"/>
    <property type="project" value="TreeGrafter"/>
</dbReference>
<comment type="similarity">
    <text evidence="1">Belongs to the short-chain dehydrogenases/reductases (SDR) family.</text>
</comment>
<proteinExistence type="inferred from homology"/>
<dbReference type="InterPro" id="IPR051468">
    <property type="entry name" value="Fungal_SecMetab_SDRs"/>
</dbReference>
<dbReference type="AlphaFoldDB" id="A0A5C2SB83"/>
<dbReference type="EMBL" id="ML122266">
    <property type="protein sequence ID" value="RPD60394.1"/>
    <property type="molecule type" value="Genomic_DNA"/>
</dbReference>
<sequence>MTTDRQYTWLITGCSRGIGLDLTKRLLESSENFIIAAVRNPEKATALQALTLSGKGTLIVIKLDVDNADAIIRSVEEVKAILGDRGLDYLINNAAVNQEIDKPFTMKIDGWTNVFRTNVVAPALMAQVYLPLVERSTKKTIVNVSSSLASFGVAHDERWASYSVTKAALDMLTHKQHKERPDLMIICLNPGWVKTDMGTQDAFLTLDESVPGIVQTLTSLRPEDNGRLVDYRHEILPW</sequence>
<dbReference type="OrthoDB" id="9876299at2759"/>
<name>A0A5C2SB83_9APHY</name>
<dbReference type="PANTHER" id="PTHR43544:SF7">
    <property type="entry name" value="NADB-LER2"/>
    <property type="match status" value="1"/>
</dbReference>
<dbReference type="Proteomes" id="UP000313359">
    <property type="component" value="Unassembled WGS sequence"/>
</dbReference>
<keyword evidence="2" id="KW-0521">NADP</keyword>
<evidence type="ECO:0000256" key="2">
    <source>
        <dbReference type="ARBA" id="ARBA00022857"/>
    </source>
</evidence>
<dbReference type="PROSITE" id="PS00061">
    <property type="entry name" value="ADH_SHORT"/>
    <property type="match status" value="1"/>
</dbReference>
<keyword evidence="5" id="KW-1185">Reference proteome</keyword>
<dbReference type="InterPro" id="IPR002347">
    <property type="entry name" value="SDR_fam"/>
</dbReference>
<organism evidence="4 5">
    <name type="scientific">Lentinus tigrinus ALCF2SS1-6</name>
    <dbReference type="NCBI Taxonomy" id="1328759"/>
    <lineage>
        <taxon>Eukaryota</taxon>
        <taxon>Fungi</taxon>
        <taxon>Dikarya</taxon>
        <taxon>Basidiomycota</taxon>
        <taxon>Agaricomycotina</taxon>
        <taxon>Agaricomycetes</taxon>
        <taxon>Polyporales</taxon>
        <taxon>Polyporaceae</taxon>
        <taxon>Lentinus</taxon>
    </lineage>
</organism>
<evidence type="ECO:0000313" key="4">
    <source>
        <dbReference type="EMBL" id="RPD60394.1"/>
    </source>
</evidence>
<dbReference type="Gene3D" id="3.40.50.720">
    <property type="entry name" value="NAD(P)-binding Rossmann-like Domain"/>
    <property type="match status" value="1"/>
</dbReference>
<dbReference type="CDD" id="cd05325">
    <property type="entry name" value="carb_red_sniffer_like_SDR_c"/>
    <property type="match status" value="1"/>
</dbReference>
<dbReference type="Pfam" id="PF00106">
    <property type="entry name" value="adh_short"/>
    <property type="match status" value="1"/>
</dbReference>
<dbReference type="GO" id="GO:0016491">
    <property type="term" value="F:oxidoreductase activity"/>
    <property type="evidence" value="ECO:0007669"/>
    <property type="project" value="UniProtKB-KW"/>
</dbReference>
<protein>
    <submittedName>
        <fullName evidence="4">C-factor</fullName>
    </submittedName>
</protein>
<dbReference type="PRINTS" id="PR00081">
    <property type="entry name" value="GDHRDH"/>
</dbReference>
<evidence type="ECO:0000256" key="1">
    <source>
        <dbReference type="ARBA" id="ARBA00006484"/>
    </source>
</evidence>
<keyword evidence="3" id="KW-0560">Oxidoreductase</keyword>
<evidence type="ECO:0000313" key="5">
    <source>
        <dbReference type="Proteomes" id="UP000313359"/>
    </source>
</evidence>
<dbReference type="PANTHER" id="PTHR43544">
    <property type="entry name" value="SHORT-CHAIN DEHYDROGENASE/REDUCTASE"/>
    <property type="match status" value="1"/>
</dbReference>
<reference evidence="4" key="1">
    <citation type="journal article" date="2018" name="Genome Biol. Evol.">
        <title>Genomics and development of Lentinus tigrinus, a white-rot wood-decaying mushroom with dimorphic fruiting bodies.</title>
        <authorList>
            <person name="Wu B."/>
            <person name="Xu Z."/>
            <person name="Knudson A."/>
            <person name="Carlson A."/>
            <person name="Chen N."/>
            <person name="Kovaka S."/>
            <person name="LaButti K."/>
            <person name="Lipzen A."/>
            <person name="Pennachio C."/>
            <person name="Riley R."/>
            <person name="Schakwitz W."/>
            <person name="Umezawa K."/>
            <person name="Ohm R.A."/>
            <person name="Grigoriev I.V."/>
            <person name="Nagy L.G."/>
            <person name="Gibbons J."/>
            <person name="Hibbett D."/>
        </authorList>
    </citation>
    <scope>NUCLEOTIDE SEQUENCE [LARGE SCALE GENOMIC DNA]</scope>
    <source>
        <strain evidence="4">ALCF2SS1-6</strain>
    </source>
</reference>
<dbReference type="InterPro" id="IPR020904">
    <property type="entry name" value="Sc_DH/Rdtase_CS"/>
</dbReference>
<accession>A0A5C2SB83</accession>
<evidence type="ECO:0000256" key="3">
    <source>
        <dbReference type="ARBA" id="ARBA00023002"/>
    </source>
</evidence>
<gene>
    <name evidence="4" type="ORF">L227DRAFT_611336</name>
</gene>
<dbReference type="SUPFAM" id="SSF51735">
    <property type="entry name" value="NAD(P)-binding Rossmann-fold domains"/>
    <property type="match status" value="1"/>
</dbReference>